<dbReference type="Pfam" id="PF18982">
    <property type="entry name" value="JetA"/>
    <property type="match status" value="1"/>
</dbReference>
<dbReference type="RefSeq" id="WP_234686189.1">
    <property type="nucleotide sequence ID" value="NZ_CAHPSC010000032.1"/>
</dbReference>
<gene>
    <name evidence="1" type="ORF">GHA_02327</name>
</gene>
<evidence type="ECO:0000313" key="1">
    <source>
        <dbReference type="EMBL" id="CAB5695373.1"/>
    </source>
</evidence>
<sequence length="496" mass="55851">MVVPDLAEKLRQEVVAERYAPLFRVLPERLFAPLASTNRMRYWTLLCALHARRFGPEAPLPPSNGFTMTDIVREIVQELQDMGAWDDADDGFGALASGTPLNTQALAIFHRLKDCGWMRVDKVGVRDMVTMAPAVAQFATRLIEFAHTGPVFVAGKVRSIEANIKLVLEEGADGSTLQEAAQQTRALMEHVRVAGTSVRDLMTELSGQQSTGEFVRRFFEDFVVKMFIGDYKELRTRDHPLSRRQEILAMVETIQSNEFVRNRVLAWYASKRAPGDELRAKALLQRDILKIEELSRIDEYLDRLDEEVRRATRMAMAFLDYRLRAARPLEELIDHAIKAVTECDAEYVPATPFPAEEALCGERLMLPKVPIERAPPRALRKQVMSPTQEARARLQLKARNRRLMSPPILADLIRRQLNGRERMASTEFDVGSIENVRAFQSLCTVSAAVGSNSAQLKANARLTVNKFKILRTGVDAVPSEISHVAFDIATPKEGKK</sequence>
<organism evidence="1 2">
    <name type="scientific">Comamonas aquatica</name>
    <dbReference type="NCBI Taxonomy" id="225991"/>
    <lineage>
        <taxon>Bacteria</taxon>
        <taxon>Pseudomonadati</taxon>
        <taxon>Pseudomonadota</taxon>
        <taxon>Betaproteobacteria</taxon>
        <taxon>Burkholderiales</taxon>
        <taxon>Comamonadaceae</taxon>
        <taxon>Comamonas</taxon>
    </lineage>
</organism>
<dbReference type="EMBL" id="CAHPSC010000032">
    <property type="protein sequence ID" value="CAB5695373.1"/>
    <property type="molecule type" value="Genomic_DNA"/>
</dbReference>
<comment type="caution">
    <text evidence="1">The sequence shown here is derived from an EMBL/GenBank/DDBJ whole genome shotgun (WGS) entry which is preliminary data.</text>
</comment>
<dbReference type="AlphaFoldDB" id="A0AA35D890"/>
<proteinExistence type="predicted"/>
<dbReference type="InterPro" id="IPR043773">
    <property type="entry name" value="JetA"/>
</dbReference>
<evidence type="ECO:0000313" key="2">
    <source>
        <dbReference type="Proteomes" id="UP000834458"/>
    </source>
</evidence>
<name>A0AA35D890_9BURK</name>
<dbReference type="Proteomes" id="UP000834458">
    <property type="component" value="Unassembled WGS sequence"/>
</dbReference>
<reference evidence="1" key="1">
    <citation type="submission" date="2020-05" db="EMBL/GenBank/DDBJ databases">
        <authorList>
            <person name="Delgado-Blas J."/>
        </authorList>
    </citation>
    <scope>NUCLEOTIDE SEQUENCE</scope>
    <source>
        <strain evidence="1">BB1454</strain>
    </source>
</reference>
<protein>
    <submittedName>
        <fullName evidence="1">Uncharacterized protein</fullName>
    </submittedName>
</protein>
<accession>A0AA35D890</accession>